<name>A0A9P6CMM0_9AGAR</name>
<keyword evidence="13" id="KW-1185">Reference proteome</keyword>
<evidence type="ECO:0008006" key="14">
    <source>
        <dbReference type="Google" id="ProtNLM"/>
    </source>
</evidence>
<feature type="transmembrane region" description="Helical" evidence="8">
    <location>
        <begin position="645"/>
        <end position="663"/>
    </location>
</feature>
<evidence type="ECO:0000256" key="2">
    <source>
        <dbReference type="ARBA" id="ARBA00007779"/>
    </source>
</evidence>
<feature type="region of interest" description="Disordered" evidence="7">
    <location>
        <begin position="944"/>
        <end position="1012"/>
    </location>
</feature>
<comment type="subcellular location">
    <subcellularLocation>
        <location evidence="1">Membrane</location>
        <topology evidence="1">Multi-pass membrane protein</topology>
    </subcellularLocation>
</comment>
<evidence type="ECO:0000256" key="5">
    <source>
        <dbReference type="ARBA" id="ARBA00022989"/>
    </source>
</evidence>
<keyword evidence="4 8" id="KW-0812">Transmembrane</keyword>
<dbReference type="Pfam" id="PF13967">
    <property type="entry name" value="RSN1_TM"/>
    <property type="match status" value="1"/>
</dbReference>
<comment type="similarity">
    <text evidence="2">Belongs to the CSC1 (TC 1.A.17) family.</text>
</comment>
<feature type="transmembrane region" description="Helical" evidence="8">
    <location>
        <begin position="708"/>
        <end position="729"/>
    </location>
</feature>
<evidence type="ECO:0000259" key="10">
    <source>
        <dbReference type="Pfam" id="PF13967"/>
    </source>
</evidence>
<organism evidence="12 13">
    <name type="scientific">Collybia nuda</name>
    <dbReference type="NCBI Taxonomy" id="64659"/>
    <lineage>
        <taxon>Eukaryota</taxon>
        <taxon>Fungi</taxon>
        <taxon>Dikarya</taxon>
        <taxon>Basidiomycota</taxon>
        <taxon>Agaricomycotina</taxon>
        <taxon>Agaricomycetes</taxon>
        <taxon>Agaricomycetidae</taxon>
        <taxon>Agaricales</taxon>
        <taxon>Tricholomatineae</taxon>
        <taxon>Clitocybaceae</taxon>
        <taxon>Collybia</taxon>
    </lineage>
</organism>
<dbReference type="InterPro" id="IPR032880">
    <property type="entry name" value="CSC1/OSCA1-like_N"/>
</dbReference>
<dbReference type="GO" id="GO:0005886">
    <property type="term" value="C:plasma membrane"/>
    <property type="evidence" value="ECO:0007669"/>
    <property type="project" value="TreeGrafter"/>
</dbReference>
<comment type="caution">
    <text evidence="12">The sequence shown here is derived from an EMBL/GenBank/DDBJ whole genome shotgun (WGS) entry which is preliminary data.</text>
</comment>
<dbReference type="EMBL" id="MU150244">
    <property type="protein sequence ID" value="KAF9465848.1"/>
    <property type="molecule type" value="Genomic_DNA"/>
</dbReference>
<feature type="transmembrane region" description="Helical" evidence="8">
    <location>
        <begin position="484"/>
        <end position="503"/>
    </location>
</feature>
<evidence type="ECO:0000256" key="1">
    <source>
        <dbReference type="ARBA" id="ARBA00004141"/>
    </source>
</evidence>
<feature type="transmembrane region" description="Helical" evidence="8">
    <location>
        <begin position="430"/>
        <end position="456"/>
    </location>
</feature>
<evidence type="ECO:0000313" key="12">
    <source>
        <dbReference type="EMBL" id="KAF9465848.1"/>
    </source>
</evidence>
<dbReference type="AlphaFoldDB" id="A0A9P6CMM0"/>
<sequence length="1012" mass="114773">MSLFILSFFNDGGGDDHKLPPGSPPMQKFEGPWFTTQLILSATIGVFSFLVFSYCRTRWPLLFAPRTKLKGFSPHEAHAHQAFFGWIMPTIRTSEFTVLQIVGLDAAVLLNFFKMSFYLFSLCSFFAITILMPLNWKHNKDLGQDGDWPDDDDDWPTLRYGSEPPGNHTIPGGLDWLDLISDANSYLSVHLIFTYLFTILSLYFIYQNYRRFIRSRQLFSLELVHSIPARTVLVTNLPKHLQGERPLAEYFENMGLAVESVTVCREVSSLKMLLDRRTQALLALESAWVNYVGNPSSVEEYNPEDSGFAPLADVDAEEGLSRQGRLVVPHRKRPTMRPGWFRPKVDALEYLEKRFRDADTLVKNRRKTGRFRATQAAFVTFEKMSSAQIALQVAHAPNPIQVNTYPAPEPRDIVWSNMVPSTANIRVRDILVLAAMGLLLFFWIFPTTALASLLSYKEIKKALPWLGDLIDSNDKIRAIVQNSLPSVAMITLNAMLPFILEALTYVQGYRARSWVEYSLLKKYFLFLLINVVFIFLLATTYWQLVQDLANSPAKVPEKLALALQAGRARHFFLSYVILQGLGIMPLQLLNLGVILPRLFYRMFITRTPRDFAELNAPPMINYGVVYPQAILIFVITLLYSVVQPLIVIFGAIYFGMAYMVYKYKLLFVFYKPYESQGQAWPITFIRLIWGVVIFLLFMIGIFTLRKSYILSSLLAPLLGGTVVWSWYVAQNLRPLSKFVSLSSVFEVQRGEETADVQRLRAGHPVTWSQSNLNKRRYAQNDDTLYVAPEDERTDYSQPPMANWYSGVLNTGKRRYGHPALNGVLPEPWLPLKKGQTLINNDHRGDTSRIARDNQAVVLTLRKRFSMLGAGNRNFILGGSSDGVGIQAENGTADPTRTNHSWEDARLQSQRPGSGTLNHRLSFDVASGVIMLPDDGDWLVEELDSDEEEDFGTENNGGLERSITESTLGDEEEGSSPLVTTSPTSPSRTSRYGTYFHHPERRRQPIPGAFPGR</sequence>
<feature type="transmembrane region" description="Helical" evidence="8">
    <location>
        <begin position="117"/>
        <end position="136"/>
    </location>
</feature>
<dbReference type="InterPro" id="IPR003864">
    <property type="entry name" value="CSC1/OSCA1-like_7TM"/>
</dbReference>
<feature type="transmembrane region" description="Helical" evidence="8">
    <location>
        <begin position="38"/>
        <end position="55"/>
    </location>
</feature>
<accession>A0A9P6CMM0</accession>
<keyword evidence="3" id="KW-0813">Transport</keyword>
<dbReference type="GO" id="GO:0005227">
    <property type="term" value="F:calcium-activated cation channel activity"/>
    <property type="evidence" value="ECO:0007669"/>
    <property type="project" value="InterPro"/>
</dbReference>
<dbReference type="InterPro" id="IPR027815">
    <property type="entry name" value="CSC1/OSCA1-like_cyt"/>
</dbReference>
<reference evidence="12" key="1">
    <citation type="submission" date="2020-11" db="EMBL/GenBank/DDBJ databases">
        <authorList>
            <consortium name="DOE Joint Genome Institute"/>
            <person name="Ahrendt S."/>
            <person name="Riley R."/>
            <person name="Andreopoulos W."/>
            <person name="Labutti K."/>
            <person name="Pangilinan J."/>
            <person name="Ruiz-Duenas F.J."/>
            <person name="Barrasa J.M."/>
            <person name="Sanchez-Garcia M."/>
            <person name="Camarero S."/>
            <person name="Miyauchi S."/>
            <person name="Serrano A."/>
            <person name="Linde D."/>
            <person name="Babiker R."/>
            <person name="Drula E."/>
            <person name="Ayuso-Fernandez I."/>
            <person name="Pacheco R."/>
            <person name="Padilla G."/>
            <person name="Ferreira P."/>
            <person name="Barriuso J."/>
            <person name="Kellner H."/>
            <person name="Castanera R."/>
            <person name="Alfaro M."/>
            <person name="Ramirez L."/>
            <person name="Pisabarro A.G."/>
            <person name="Kuo A."/>
            <person name="Tritt A."/>
            <person name="Lipzen A."/>
            <person name="He G."/>
            <person name="Yan M."/>
            <person name="Ng V."/>
            <person name="Cullen D."/>
            <person name="Martin F."/>
            <person name="Rosso M.-N."/>
            <person name="Henrissat B."/>
            <person name="Hibbett D."/>
            <person name="Martinez A.T."/>
            <person name="Grigoriev I.V."/>
        </authorList>
    </citation>
    <scope>NUCLEOTIDE SEQUENCE</scope>
    <source>
        <strain evidence="12">CBS 247.69</strain>
    </source>
</reference>
<dbReference type="Proteomes" id="UP000807353">
    <property type="component" value="Unassembled WGS sequence"/>
</dbReference>
<dbReference type="Pfam" id="PF02714">
    <property type="entry name" value="RSN1_7TM"/>
    <property type="match status" value="1"/>
</dbReference>
<dbReference type="OrthoDB" id="1689567at2759"/>
<dbReference type="InterPro" id="IPR045122">
    <property type="entry name" value="Csc1-like"/>
</dbReference>
<dbReference type="Pfam" id="PF14703">
    <property type="entry name" value="PHM7_cyt"/>
    <property type="match status" value="1"/>
</dbReference>
<evidence type="ECO:0000256" key="4">
    <source>
        <dbReference type="ARBA" id="ARBA00022692"/>
    </source>
</evidence>
<dbReference type="PANTHER" id="PTHR13018:SF5">
    <property type="entry name" value="RE44586P"/>
    <property type="match status" value="1"/>
</dbReference>
<dbReference type="PANTHER" id="PTHR13018">
    <property type="entry name" value="PROBABLE MEMBRANE PROTEIN DUF221-RELATED"/>
    <property type="match status" value="1"/>
</dbReference>
<feature type="compositionally biased region" description="Low complexity" evidence="7">
    <location>
        <begin position="974"/>
        <end position="989"/>
    </location>
</feature>
<gene>
    <name evidence="12" type="ORF">BDZ94DRAFT_1296059</name>
</gene>
<feature type="domain" description="CSC1/OSCA1-like 7TM region" evidence="9">
    <location>
        <begin position="428"/>
        <end position="702"/>
    </location>
</feature>
<keyword evidence="5 8" id="KW-1133">Transmembrane helix</keyword>
<evidence type="ECO:0000259" key="11">
    <source>
        <dbReference type="Pfam" id="PF14703"/>
    </source>
</evidence>
<evidence type="ECO:0000256" key="8">
    <source>
        <dbReference type="SAM" id="Phobius"/>
    </source>
</evidence>
<feature type="domain" description="CSC1/OSCA1-like cytosolic" evidence="11">
    <location>
        <begin position="229"/>
        <end position="417"/>
    </location>
</feature>
<feature type="transmembrane region" description="Helical" evidence="8">
    <location>
        <begin position="684"/>
        <end position="702"/>
    </location>
</feature>
<protein>
    <recommendedName>
        <fullName evidence="14">DUF221-domain-containing protein</fullName>
    </recommendedName>
</protein>
<proteinExistence type="inferred from homology"/>
<evidence type="ECO:0000259" key="9">
    <source>
        <dbReference type="Pfam" id="PF02714"/>
    </source>
</evidence>
<evidence type="ECO:0000313" key="13">
    <source>
        <dbReference type="Proteomes" id="UP000807353"/>
    </source>
</evidence>
<feature type="transmembrane region" description="Helical" evidence="8">
    <location>
        <begin position="523"/>
        <end position="544"/>
    </location>
</feature>
<evidence type="ECO:0000256" key="7">
    <source>
        <dbReference type="SAM" id="MobiDB-lite"/>
    </source>
</evidence>
<feature type="transmembrane region" description="Helical" evidence="8">
    <location>
        <begin position="572"/>
        <end position="599"/>
    </location>
</feature>
<keyword evidence="6 8" id="KW-0472">Membrane</keyword>
<evidence type="ECO:0000256" key="6">
    <source>
        <dbReference type="ARBA" id="ARBA00023136"/>
    </source>
</evidence>
<feature type="domain" description="CSC1/OSCA1-like N-terminal transmembrane" evidence="10">
    <location>
        <begin position="34"/>
        <end position="207"/>
    </location>
</feature>
<feature type="transmembrane region" description="Helical" evidence="8">
    <location>
        <begin position="186"/>
        <end position="206"/>
    </location>
</feature>
<evidence type="ECO:0000256" key="3">
    <source>
        <dbReference type="ARBA" id="ARBA00022448"/>
    </source>
</evidence>